<feature type="transmembrane region" description="Helical" evidence="1">
    <location>
        <begin position="144"/>
        <end position="162"/>
    </location>
</feature>
<evidence type="ECO:0000313" key="2">
    <source>
        <dbReference type="EMBL" id="MBR7800509.1"/>
    </source>
</evidence>
<comment type="caution">
    <text evidence="2">The sequence shown here is derived from an EMBL/GenBank/DDBJ whole genome shotgun (WGS) entry which is preliminary data.</text>
</comment>
<evidence type="ECO:0000313" key="3">
    <source>
        <dbReference type="Proteomes" id="UP000678545"/>
    </source>
</evidence>
<keyword evidence="3" id="KW-1185">Reference proteome</keyword>
<dbReference type="EMBL" id="JAGSPJ010000004">
    <property type="protein sequence ID" value="MBR7800509.1"/>
    <property type="molecule type" value="Genomic_DNA"/>
</dbReference>
<keyword evidence="1" id="KW-0472">Membrane</keyword>
<keyword evidence="1" id="KW-0812">Transmembrane</keyword>
<keyword evidence="1" id="KW-1133">Transmembrane helix</keyword>
<reference evidence="2" key="1">
    <citation type="submission" date="2021-04" db="EMBL/GenBank/DDBJ databases">
        <title>novel species isolated from subtropical streams in China.</title>
        <authorList>
            <person name="Lu H."/>
        </authorList>
    </citation>
    <scope>NUCLEOTIDE SEQUENCE</scope>
    <source>
        <strain evidence="2">FT137W</strain>
    </source>
</reference>
<dbReference type="Proteomes" id="UP000678545">
    <property type="component" value="Unassembled WGS sequence"/>
</dbReference>
<accession>A0A941ICS4</accession>
<dbReference type="RefSeq" id="WP_212675639.1">
    <property type="nucleotide sequence ID" value="NZ_JAGSPJ010000004.1"/>
</dbReference>
<sequence>MKNGIYQALTAPLELRQSSPGWSYTIAVCWLVLGYYLIQYQKNYNERERLQEPVQAKVQFLSAQCQLKSGRNSPAFLNQTYTYQVPHQTQTYEVVDSIRYHTMAKCEAALPDASKLASRSFVWFDNTRHAKARWDLEEGSFTSIYWFTGLGFVLLVGLGIYGQRHQRAMKK</sequence>
<organism evidence="2 3">
    <name type="scientific">Undibacterium fentianense</name>
    <dbReference type="NCBI Taxonomy" id="2828728"/>
    <lineage>
        <taxon>Bacteria</taxon>
        <taxon>Pseudomonadati</taxon>
        <taxon>Pseudomonadota</taxon>
        <taxon>Betaproteobacteria</taxon>
        <taxon>Burkholderiales</taxon>
        <taxon>Oxalobacteraceae</taxon>
        <taxon>Undibacterium</taxon>
    </lineage>
</organism>
<proteinExistence type="predicted"/>
<feature type="transmembrane region" description="Helical" evidence="1">
    <location>
        <begin position="21"/>
        <end position="38"/>
    </location>
</feature>
<gene>
    <name evidence="2" type="ORF">KDM90_10930</name>
</gene>
<name>A0A941ICS4_9BURK</name>
<evidence type="ECO:0000256" key="1">
    <source>
        <dbReference type="SAM" id="Phobius"/>
    </source>
</evidence>
<dbReference type="AlphaFoldDB" id="A0A941ICS4"/>
<protein>
    <submittedName>
        <fullName evidence="2">Uncharacterized protein</fullName>
    </submittedName>
</protein>